<gene>
    <name evidence="3" type="ORF">AU252_16305</name>
</gene>
<evidence type="ECO:0000313" key="4">
    <source>
        <dbReference type="Proteomes" id="UP000065151"/>
    </source>
</evidence>
<dbReference type="PROSITE" id="PS51898">
    <property type="entry name" value="TYR_RECOMBINASE"/>
    <property type="match status" value="1"/>
</dbReference>
<dbReference type="GO" id="GO:0006310">
    <property type="term" value="P:DNA recombination"/>
    <property type="evidence" value="ECO:0007669"/>
    <property type="project" value="UniProtKB-KW"/>
</dbReference>
<dbReference type="InterPro" id="IPR013762">
    <property type="entry name" value="Integrase-like_cat_sf"/>
</dbReference>
<feature type="domain" description="Tyr recombinase" evidence="2">
    <location>
        <begin position="1"/>
        <end position="85"/>
    </location>
</feature>
<dbReference type="InterPro" id="IPR011010">
    <property type="entry name" value="DNA_brk_join_enz"/>
</dbReference>
<dbReference type="EMBL" id="CP013747">
    <property type="protein sequence ID" value="ALV42513.1"/>
    <property type="molecule type" value="Genomic_DNA"/>
</dbReference>
<evidence type="ECO:0000256" key="1">
    <source>
        <dbReference type="ARBA" id="ARBA00023172"/>
    </source>
</evidence>
<dbReference type="Pfam" id="PF00589">
    <property type="entry name" value="Phage_integrase"/>
    <property type="match status" value="1"/>
</dbReference>
<evidence type="ECO:0000259" key="2">
    <source>
        <dbReference type="PROSITE" id="PS51898"/>
    </source>
</evidence>
<sequence length="106" mass="11583">MFTYEDGSQLRPGYPSKLFELMVEKLGLPHMRFHDLRHLHASLMLASGQDMAIVSKTMGHSNSQITRDLYAHMVGDAAHNAAEGASSLLPMSKKSQGVLTSVITGK</sequence>
<dbReference type="Gene3D" id="1.10.443.10">
    <property type="entry name" value="Intergrase catalytic core"/>
    <property type="match status" value="1"/>
</dbReference>
<dbReference type="Proteomes" id="UP000065151">
    <property type="component" value="Chromosome"/>
</dbReference>
<accession>A0A0U3RBE3</accession>
<dbReference type="AlphaFoldDB" id="A0A0U3RBE3"/>
<dbReference type="KEGG" id="psul:AU252_16305"/>
<dbReference type="InterPro" id="IPR002104">
    <property type="entry name" value="Integrase_catalytic"/>
</dbReference>
<reference evidence="3 4" key="1">
    <citation type="submission" date="2015-12" db="EMBL/GenBank/DDBJ databases">
        <authorList>
            <person name="Shamseldin A."/>
            <person name="Moawad H."/>
            <person name="Abd El-Rahim W.M."/>
            <person name="Sadowsky M.J."/>
        </authorList>
    </citation>
    <scope>NUCLEOTIDE SEQUENCE [LARGE SCALE GENOMIC DNA]</scope>
    <source>
        <strain evidence="3 4">Ar51</strain>
    </source>
</reference>
<name>A0A0U3RBE3_9MICC</name>
<evidence type="ECO:0000313" key="3">
    <source>
        <dbReference type="EMBL" id="ALV42513.1"/>
    </source>
</evidence>
<dbReference type="GO" id="GO:0003677">
    <property type="term" value="F:DNA binding"/>
    <property type="evidence" value="ECO:0007669"/>
    <property type="project" value="InterPro"/>
</dbReference>
<organism evidence="3">
    <name type="scientific">Pseudarthrobacter sulfonivorans</name>
    <dbReference type="NCBI Taxonomy" id="121292"/>
    <lineage>
        <taxon>Bacteria</taxon>
        <taxon>Bacillati</taxon>
        <taxon>Actinomycetota</taxon>
        <taxon>Actinomycetes</taxon>
        <taxon>Micrococcales</taxon>
        <taxon>Micrococcaceae</taxon>
        <taxon>Pseudarthrobacter</taxon>
    </lineage>
</organism>
<dbReference type="GO" id="GO:0015074">
    <property type="term" value="P:DNA integration"/>
    <property type="evidence" value="ECO:0007669"/>
    <property type="project" value="InterPro"/>
</dbReference>
<dbReference type="STRING" id="121292.AU252_16305"/>
<dbReference type="SUPFAM" id="SSF56349">
    <property type="entry name" value="DNA breaking-rejoining enzymes"/>
    <property type="match status" value="1"/>
</dbReference>
<protein>
    <recommendedName>
        <fullName evidence="2">Tyr recombinase domain-containing protein</fullName>
    </recommendedName>
</protein>
<proteinExistence type="predicted"/>
<keyword evidence="1" id="KW-0233">DNA recombination</keyword>